<protein>
    <submittedName>
        <fullName evidence="1">Uncharacterized protein</fullName>
    </submittedName>
</protein>
<sequence length="81" mass="9643">MDVVEEREFEDTDGTKVYRKIGVGKDKFLEEVTHLVPSQAFIDNVIKPRNLVSKRYRDKEEKAAKMQKKYKEWYEKKFGGN</sequence>
<evidence type="ECO:0000313" key="1">
    <source>
        <dbReference type="EMBL" id="KKN52575.1"/>
    </source>
</evidence>
<gene>
    <name evidence="1" type="ORF">LCGC14_0611270</name>
</gene>
<dbReference type="AlphaFoldDB" id="A0A0F9R7N6"/>
<dbReference type="EMBL" id="LAZR01001013">
    <property type="protein sequence ID" value="KKN52575.1"/>
    <property type="molecule type" value="Genomic_DNA"/>
</dbReference>
<name>A0A0F9R7N6_9ZZZZ</name>
<comment type="caution">
    <text evidence="1">The sequence shown here is derived from an EMBL/GenBank/DDBJ whole genome shotgun (WGS) entry which is preliminary data.</text>
</comment>
<organism evidence="1">
    <name type="scientific">marine sediment metagenome</name>
    <dbReference type="NCBI Taxonomy" id="412755"/>
    <lineage>
        <taxon>unclassified sequences</taxon>
        <taxon>metagenomes</taxon>
        <taxon>ecological metagenomes</taxon>
    </lineage>
</organism>
<reference evidence="1" key="1">
    <citation type="journal article" date="2015" name="Nature">
        <title>Complex archaea that bridge the gap between prokaryotes and eukaryotes.</title>
        <authorList>
            <person name="Spang A."/>
            <person name="Saw J.H."/>
            <person name="Jorgensen S.L."/>
            <person name="Zaremba-Niedzwiedzka K."/>
            <person name="Martijn J."/>
            <person name="Lind A.E."/>
            <person name="van Eijk R."/>
            <person name="Schleper C."/>
            <person name="Guy L."/>
            <person name="Ettema T.J."/>
        </authorList>
    </citation>
    <scope>NUCLEOTIDE SEQUENCE</scope>
</reference>
<accession>A0A0F9R7N6</accession>
<proteinExistence type="predicted"/>